<evidence type="ECO:0000256" key="1">
    <source>
        <dbReference type="SAM" id="MobiDB-lite"/>
    </source>
</evidence>
<reference evidence="2 3" key="1">
    <citation type="journal article" date="2021" name="Hortic Res">
        <title>Chromosome-scale assembly of the Dendrobium chrysotoxum genome enhances the understanding of orchid evolution.</title>
        <authorList>
            <person name="Zhang Y."/>
            <person name="Zhang G.Q."/>
            <person name="Zhang D."/>
            <person name="Liu X.D."/>
            <person name="Xu X.Y."/>
            <person name="Sun W.H."/>
            <person name="Yu X."/>
            <person name="Zhu X."/>
            <person name="Wang Z.W."/>
            <person name="Zhao X."/>
            <person name="Zhong W.Y."/>
            <person name="Chen H."/>
            <person name="Yin W.L."/>
            <person name="Huang T."/>
            <person name="Niu S.C."/>
            <person name="Liu Z.J."/>
        </authorList>
    </citation>
    <scope>NUCLEOTIDE SEQUENCE [LARGE SCALE GENOMIC DNA]</scope>
    <source>
        <strain evidence="2">Lindl</strain>
    </source>
</reference>
<feature type="region of interest" description="Disordered" evidence="1">
    <location>
        <begin position="68"/>
        <end position="88"/>
    </location>
</feature>
<evidence type="ECO:0000313" key="2">
    <source>
        <dbReference type="EMBL" id="KAH0448436.1"/>
    </source>
</evidence>
<accession>A0AAV7FWP0</accession>
<protein>
    <submittedName>
        <fullName evidence="2">Uncharacterized protein</fullName>
    </submittedName>
</protein>
<comment type="caution">
    <text evidence="2">The sequence shown here is derived from an EMBL/GenBank/DDBJ whole genome shotgun (WGS) entry which is preliminary data.</text>
</comment>
<dbReference type="Proteomes" id="UP000775213">
    <property type="component" value="Unassembled WGS sequence"/>
</dbReference>
<proteinExistence type="predicted"/>
<gene>
    <name evidence="2" type="ORF">IEQ34_022236</name>
</gene>
<organism evidence="2 3">
    <name type="scientific">Dendrobium chrysotoxum</name>
    <name type="common">Orchid</name>
    <dbReference type="NCBI Taxonomy" id="161865"/>
    <lineage>
        <taxon>Eukaryota</taxon>
        <taxon>Viridiplantae</taxon>
        <taxon>Streptophyta</taxon>
        <taxon>Embryophyta</taxon>
        <taxon>Tracheophyta</taxon>
        <taxon>Spermatophyta</taxon>
        <taxon>Magnoliopsida</taxon>
        <taxon>Liliopsida</taxon>
        <taxon>Asparagales</taxon>
        <taxon>Orchidaceae</taxon>
        <taxon>Epidendroideae</taxon>
        <taxon>Malaxideae</taxon>
        <taxon>Dendrobiinae</taxon>
        <taxon>Dendrobium</taxon>
    </lineage>
</organism>
<sequence length="88" mass="10016">MHGNGKLKSLQGLDGFYGKNEIGYKIGELEHMNEINLLQNVKDAEEAYSAKLCAERRNFTNSRSVDLTENMLDNLQPSKMSKESEHKK</sequence>
<feature type="compositionally biased region" description="Polar residues" evidence="1">
    <location>
        <begin position="68"/>
        <end position="79"/>
    </location>
</feature>
<keyword evidence="3" id="KW-1185">Reference proteome</keyword>
<dbReference type="EMBL" id="JAGFBR010000019">
    <property type="protein sequence ID" value="KAH0448436.1"/>
    <property type="molecule type" value="Genomic_DNA"/>
</dbReference>
<dbReference type="AlphaFoldDB" id="A0AAV7FWP0"/>
<evidence type="ECO:0000313" key="3">
    <source>
        <dbReference type="Proteomes" id="UP000775213"/>
    </source>
</evidence>
<name>A0AAV7FWP0_DENCH</name>